<dbReference type="OrthoDB" id="548795at2759"/>
<sequence>MTKLLNDLREEHPELVPQQTDLSYFAEVSTLEGLIPVPEYMKKFEKPCDGMLAREATWPIPKNYFMYH</sequence>
<accession>A0A3P6V1G0</accession>
<evidence type="ECO:0000313" key="1">
    <source>
        <dbReference type="EMBL" id="VDK84214.1"/>
    </source>
</evidence>
<dbReference type="Proteomes" id="UP000281553">
    <property type="component" value="Unassembled WGS sequence"/>
</dbReference>
<proteinExistence type="predicted"/>
<protein>
    <submittedName>
        <fullName evidence="1">Uncharacterized protein</fullName>
    </submittedName>
</protein>
<name>A0A3P6V1G0_DIBLA</name>
<dbReference type="EMBL" id="UYRU01043872">
    <property type="protein sequence ID" value="VDK84214.1"/>
    <property type="molecule type" value="Genomic_DNA"/>
</dbReference>
<dbReference type="AlphaFoldDB" id="A0A3P6V1G0"/>
<evidence type="ECO:0000313" key="2">
    <source>
        <dbReference type="Proteomes" id="UP000281553"/>
    </source>
</evidence>
<keyword evidence="2" id="KW-1185">Reference proteome</keyword>
<reference evidence="1 2" key="1">
    <citation type="submission" date="2018-11" db="EMBL/GenBank/DDBJ databases">
        <authorList>
            <consortium name="Pathogen Informatics"/>
        </authorList>
    </citation>
    <scope>NUCLEOTIDE SEQUENCE [LARGE SCALE GENOMIC DNA]</scope>
</reference>
<gene>
    <name evidence="1" type="ORF">DILT_LOCUS3566</name>
</gene>
<organism evidence="1 2">
    <name type="scientific">Dibothriocephalus latus</name>
    <name type="common">Fish tapeworm</name>
    <name type="synonym">Diphyllobothrium latum</name>
    <dbReference type="NCBI Taxonomy" id="60516"/>
    <lineage>
        <taxon>Eukaryota</taxon>
        <taxon>Metazoa</taxon>
        <taxon>Spiralia</taxon>
        <taxon>Lophotrochozoa</taxon>
        <taxon>Platyhelminthes</taxon>
        <taxon>Cestoda</taxon>
        <taxon>Eucestoda</taxon>
        <taxon>Diphyllobothriidea</taxon>
        <taxon>Diphyllobothriidae</taxon>
        <taxon>Dibothriocephalus</taxon>
    </lineage>
</organism>